<evidence type="ECO:0000313" key="9">
    <source>
        <dbReference type="Proteomes" id="UP000276133"/>
    </source>
</evidence>
<dbReference type="STRING" id="10195.A0A3M7QY16"/>
<dbReference type="Pfam" id="PF02822">
    <property type="entry name" value="Antistasin"/>
    <property type="match status" value="2"/>
</dbReference>
<dbReference type="InterPro" id="IPR050098">
    <property type="entry name" value="TFPI/VKTCI-like"/>
</dbReference>
<dbReference type="GO" id="GO:0005509">
    <property type="term" value="F:calcium ion binding"/>
    <property type="evidence" value="ECO:0007669"/>
    <property type="project" value="InterPro"/>
</dbReference>
<dbReference type="InterPro" id="IPR001881">
    <property type="entry name" value="EGF-like_Ca-bd_dom"/>
</dbReference>
<keyword evidence="2" id="KW-0722">Serine protease inhibitor</keyword>
<name>A0A3M7QY16_BRAPC</name>
<feature type="disulfide bond" evidence="4">
    <location>
        <begin position="87"/>
        <end position="96"/>
    </location>
</feature>
<dbReference type="PROSITE" id="PS00280">
    <property type="entry name" value="BPTI_KUNITZ_1"/>
    <property type="match status" value="1"/>
</dbReference>
<dbReference type="EMBL" id="REGN01004777">
    <property type="protein sequence ID" value="RNA16183.1"/>
    <property type="molecule type" value="Genomic_DNA"/>
</dbReference>
<evidence type="ECO:0000259" key="6">
    <source>
        <dbReference type="PROSITE" id="PS50279"/>
    </source>
</evidence>
<dbReference type="InterPro" id="IPR002223">
    <property type="entry name" value="Kunitz_BPTI"/>
</dbReference>
<dbReference type="SMART" id="SM00181">
    <property type="entry name" value="EGF"/>
    <property type="match status" value="3"/>
</dbReference>
<evidence type="ECO:0000256" key="4">
    <source>
        <dbReference type="PROSITE-ProRule" id="PRU00076"/>
    </source>
</evidence>
<evidence type="ECO:0000256" key="2">
    <source>
        <dbReference type="ARBA" id="ARBA00022900"/>
    </source>
</evidence>
<dbReference type="SMART" id="SM00179">
    <property type="entry name" value="EGF_CA"/>
    <property type="match status" value="1"/>
</dbReference>
<accession>A0A3M7QY16</accession>
<dbReference type="InterPro" id="IPR036880">
    <property type="entry name" value="Kunitz_BPTI_sf"/>
</dbReference>
<dbReference type="CDD" id="cd00054">
    <property type="entry name" value="EGF_CA"/>
    <property type="match status" value="1"/>
</dbReference>
<feature type="domain" description="BPTI/Kunitz inhibitor" evidence="6">
    <location>
        <begin position="323"/>
        <end position="373"/>
    </location>
</feature>
<dbReference type="InterPro" id="IPR000742">
    <property type="entry name" value="EGF"/>
</dbReference>
<dbReference type="PROSITE" id="PS00022">
    <property type="entry name" value="EGF_1"/>
    <property type="match status" value="3"/>
</dbReference>
<dbReference type="GO" id="GO:0004867">
    <property type="term" value="F:serine-type endopeptidase inhibitor activity"/>
    <property type="evidence" value="ECO:0007669"/>
    <property type="project" value="UniProtKB-KW"/>
</dbReference>
<feature type="domain" description="EGF-like" evidence="5">
    <location>
        <begin position="131"/>
        <end position="169"/>
    </location>
</feature>
<comment type="caution">
    <text evidence="4">Lacks conserved residue(s) required for the propagation of feature annotation.</text>
</comment>
<keyword evidence="1" id="KW-0646">Protease inhibitor</keyword>
<dbReference type="GO" id="GO:0005615">
    <property type="term" value="C:extracellular space"/>
    <property type="evidence" value="ECO:0007669"/>
    <property type="project" value="TreeGrafter"/>
</dbReference>
<dbReference type="SUPFAM" id="SSF57196">
    <property type="entry name" value="EGF/Laminin"/>
    <property type="match status" value="2"/>
</dbReference>
<evidence type="ECO:0000256" key="1">
    <source>
        <dbReference type="ARBA" id="ARBA00022690"/>
    </source>
</evidence>
<evidence type="ECO:0000259" key="7">
    <source>
        <dbReference type="PROSITE" id="PS51252"/>
    </source>
</evidence>
<feature type="domain" description="Antistasin-like" evidence="7">
    <location>
        <begin position="174"/>
        <end position="200"/>
    </location>
</feature>
<dbReference type="Pfam" id="PF00014">
    <property type="entry name" value="Kunitz_BPTI"/>
    <property type="match status" value="1"/>
</dbReference>
<dbReference type="CDD" id="cd00109">
    <property type="entry name" value="Kunitz-type"/>
    <property type="match status" value="1"/>
</dbReference>
<dbReference type="PANTHER" id="PTHR10083:SF374">
    <property type="entry name" value="BPTI_KUNITZ INHIBITOR DOMAIN-CONTAINING PROTEIN"/>
    <property type="match status" value="1"/>
</dbReference>
<dbReference type="PANTHER" id="PTHR10083">
    <property type="entry name" value="KUNITZ-TYPE PROTEASE INHIBITOR-RELATED"/>
    <property type="match status" value="1"/>
</dbReference>
<proteinExistence type="predicted"/>
<dbReference type="PROSITE" id="PS50026">
    <property type="entry name" value="EGF_3"/>
    <property type="match status" value="3"/>
</dbReference>
<organism evidence="8 9">
    <name type="scientific">Brachionus plicatilis</name>
    <name type="common">Marine rotifer</name>
    <name type="synonym">Brachionus muelleri</name>
    <dbReference type="NCBI Taxonomy" id="10195"/>
    <lineage>
        <taxon>Eukaryota</taxon>
        <taxon>Metazoa</taxon>
        <taxon>Spiralia</taxon>
        <taxon>Gnathifera</taxon>
        <taxon>Rotifera</taxon>
        <taxon>Eurotatoria</taxon>
        <taxon>Monogononta</taxon>
        <taxon>Pseudotrocha</taxon>
        <taxon>Ploima</taxon>
        <taxon>Brachionidae</taxon>
        <taxon>Brachionus</taxon>
    </lineage>
</organism>
<dbReference type="SUPFAM" id="SSF57362">
    <property type="entry name" value="BPTI-like"/>
    <property type="match status" value="1"/>
</dbReference>
<dbReference type="AlphaFoldDB" id="A0A3M7QY16"/>
<dbReference type="Gene3D" id="4.10.410.10">
    <property type="entry name" value="Pancreatic trypsin inhibitor Kunitz domain"/>
    <property type="match status" value="1"/>
</dbReference>
<dbReference type="InterPro" id="IPR020901">
    <property type="entry name" value="Prtase_inh_Kunz-CS"/>
</dbReference>
<feature type="domain" description="EGF-like" evidence="5">
    <location>
        <begin position="42"/>
        <end position="97"/>
    </location>
</feature>
<evidence type="ECO:0000256" key="3">
    <source>
        <dbReference type="ARBA" id="ARBA00023157"/>
    </source>
</evidence>
<reference evidence="8 9" key="1">
    <citation type="journal article" date="2018" name="Sci. Rep.">
        <title>Genomic signatures of local adaptation to the degree of environmental predictability in rotifers.</title>
        <authorList>
            <person name="Franch-Gras L."/>
            <person name="Hahn C."/>
            <person name="Garcia-Roger E.M."/>
            <person name="Carmona M.J."/>
            <person name="Serra M."/>
            <person name="Gomez A."/>
        </authorList>
    </citation>
    <scope>NUCLEOTIDE SEQUENCE [LARGE SCALE GENOMIC DNA]</scope>
    <source>
        <strain evidence="8">HYR1</strain>
    </source>
</reference>
<dbReference type="PROSITE" id="PS50279">
    <property type="entry name" value="BPTI_KUNITZ_2"/>
    <property type="match status" value="1"/>
</dbReference>
<feature type="domain" description="EGF-like" evidence="5">
    <location>
        <begin position="486"/>
        <end position="526"/>
    </location>
</feature>
<dbReference type="PRINTS" id="PR00759">
    <property type="entry name" value="BASICPTASE"/>
</dbReference>
<evidence type="ECO:0000259" key="5">
    <source>
        <dbReference type="PROSITE" id="PS50026"/>
    </source>
</evidence>
<dbReference type="Gene3D" id="2.10.25.10">
    <property type="entry name" value="Laminin"/>
    <property type="match status" value="2"/>
</dbReference>
<keyword evidence="4" id="KW-0245">EGF-like domain</keyword>
<feature type="disulfide bond" evidence="4">
    <location>
        <begin position="516"/>
        <end position="525"/>
    </location>
</feature>
<dbReference type="InterPro" id="IPR004094">
    <property type="entry name" value="Antistasin-like"/>
</dbReference>
<keyword evidence="3 4" id="KW-1015">Disulfide bond</keyword>
<dbReference type="PROSITE" id="PS51252">
    <property type="entry name" value="ANTISTASIN"/>
    <property type="match status" value="1"/>
</dbReference>
<dbReference type="SMART" id="SM00131">
    <property type="entry name" value="KU"/>
    <property type="match status" value="1"/>
</dbReference>
<dbReference type="OrthoDB" id="4473401at2759"/>
<feature type="disulfide bond" evidence="4">
    <location>
        <begin position="159"/>
        <end position="168"/>
    </location>
</feature>
<keyword evidence="9" id="KW-1185">Reference proteome</keyword>
<comment type="caution">
    <text evidence="8">The sequence shown here is derived from an EMBL/GenBank/DDBJ whole genome shotgun (WGS) entry which is preliminary data.</text>
</comment>
<gene>
    <name evidence="8" type="ORF">BpHYR1_016334</name>
</gene>
<dbReference type="Proteomes" id="UP000276133">
    <property type="component" value="Unassembled WGS sequence"/>
</dbReference>
<sequence>MKLIKRKDYGLICVIFCLIQPFEFYEPLNLNAPDEYEIPTETFVLCNLSQDFLRNYCQNNGICYTLVDHRKREQKSIYSISDIYCSCPSEYTGPQCEEKISHEQIKHQNFVTSEPNRTSNFSEAKLSSSLSSIECPAHIKCLNGGTCINDLVEGFKCKCSSDYIGLHCENKYSCPDMSMCNLQCEFGFKIDQNNCQICSCSCVNEKNFFEETKNYFNLKDVKKICTKSCKLGFVKDKNNCFKCQCLEDTFTTPELYNPFEIQPKNDQQSFENFCQNAKCQQNQVCKYFDRSWYTCPAEIKNCKIFDNFSKFPICVDKNQNEACMEEVSVGKCGNSHERYFYDPIDKKCKKFFYSGCLGNRNNFLTIQECNLFCLKDESSHQNVQIDFQNFQLFNRKLLNETVNPVIQSGIQINDKFSFISTTKTVNTISFTSQVQPGSLNETIANVKSEIINDPNTCKWVCDLDCPFGYKIDYRTKCYKCECIELNMTECGVPCFPQGTSSCLHSMRANSRPKCVCNLNYDGVYCQIYKKSYNFSTRVKRSLKINKQIANDIKTNFTQKLSFVLDISQNQIVVNELRNNLKENYFVIKFTVYAPDFTNEIKFNFLVNKINDLLSKKNLTLNVLNEEITLYPNCEKNEEIISIGLSENYLFSSNKLKNIISDLKSDIIQAYKLKSGSIHLVKLNIEPSIQLEILLKNDLNDPDFCVKSLNLKNDLQSNNFMPAKLKQRLLSGQNFSQSDEKKLNYIEPLSSENLFLSRSSDFNTINQMTSSVFLNHISLFVITHLRRRQNKKIAKFDDSDSSSTFENYEKKSEFHGYFLPNYATVKTETSLARCSIDKFGVY</sequence>
<protein>
    <submittedName>
        <fullName evidence="8">Kunitz-type protease inhibitor 1 isoform X2</fullName>
    </submittedName>
</protein>
<evidence type="ECO:0000313" key="8">
    <source>
        <dbReference type="EMBL" id="RNA16183.1"/>
    </source>
</evidence>